<dbReference type="RefSeq" id="WP_057250851.1">
    <property type="nucleotide sequence ID" value="NZ_CYZI01000046.1"/>
</dbReference>
<name>A0A174MR06_PHOVU</name>
<evidence type="ECO:0000313" key="1">
    <source>
        <dbReference type="EMBL" id="CUP37561.1"/>
    </source>
</evidence>
<dbReference type="Proteomes" id="UP000408523">
    <property type="component" value="Unassembled WGS sequence"/>
</dbReference>
<reference evidence="2 4" key="2">
    <citation type="journal article" date="2019" name="Nat. Commun.">
        <title>Gram positive-like bacteriocins with broad spectrum anti-Bacteroidales activity encoded on mobile elements of the human gut microbiota.</title>
        <authorList>
            <person name="Bechon N."/>
            <person name="Coyne M.J.Jr."/>
            <person name="Laclare-Mceneany V."/>
            <person name="Chatzidaki-Livanis M."/>
            <person name="Ghigo J.-M."/>
            <person name="Comstock L.E."/>
        </authorList>
    </citation>
    <scope>NUCLEOTIDE SEQUENCE [LARGE SCALE GENOMIC DNA]</scope>
    <source>
        <strain evidence="2 4">CL01T12C17</strain>
    </source>
</reference>
<reference evidence="1 3" key="1">
    <citation type="submission" date="2015-09" db="EMBL/GenBank/DDBJ databases">
        <authorList>
            <consortium name="Pathogen Informatics"/>
        </authorList>
    </citation>
    <scope>NUCLEOTIDE SEQUENCE [LARGE SCALE GENOMIC DNA]</scope>
    <source>
        <strain evidence="1 3">2789STDY5834842</strain>
    </source>
</reference>
<sequence length="376" mass="42953">MKLNLVTKTLSVRQTRRQSSCLHPGIDHLLFNGDRLLLYTTWVVLLAITLLASCSRSAEHGFRSSEEAIKAYADFFQTVKNTESITTDRLVELTRQWYALDDSVASCITRDSMAAHASARQEIIHDSLRFHMGRLIDKRQWTFTDYLTIIESLNRVETDTVSLPLVASAHRFYAGLDSVSTYGTNAARTIELYQKMLDQTLKDGFQSKADIITFLRKEDMAFRSFLEHLPAYGDIPLDDITTQTGEVIRHIIDLSMKEHPLFGKEELVILLTVRNNRRLLQNALVCLDEIRHNNRIADGNRSTAYLWMLLQPWISFDELSYALLSERQTNALRRLAKETPKAAKQLKSSGFPLEVDGLPALLIKSYITNINQYPII</sequence>
<evidence type="ECO:0000313" key="2">
    <source>
        <dbReference type="EMBL" id="TSE48748.1"/>
    </source>
</evidence>
<accession>A0A174MR06</accession>
<organism evidence="1 3">
    <name type="scientific">Phocaeicola vulgatus</name>
    <name type="common">Bacteroides vulgatus</name>
    <dbReference type="NCBI Taxonomy" id="821"/>
    <lineage>
        <taxon>Bacteria</taxon>
        <taxon>Pseudomonadati</taxon>
        <taxon>Bacteroidota</taxon>
        <taxon>Bacteroidia</taxon>
        <taxon>Bacteroidales</taxon>
        <taxon>Bacteroidaceae</taxon>
        <taxon>Phocaeicola</taxon>
    </lineage>
</organism>
<dbReference type="EMBL" id="RWHZ01000023">
    <property type="protein sequence ID" value="TSE48748.1"/>
    <property type="molecule type" value="Genomic_DNA"/>
</dbReference>
<dbReference type="AlphaFoldDB" id="A0A174MR06"/>
<dbReference type="Proteomes" id="UP000095333">
    <property type="component" value="Unassembled WGS sequence"/>
</dbReference>
<evidence type="ECO:0000313" key="3">
    <source>
        <dbReference type="Proteomes" id="UP000095333"/>
    </source>
</evidence>
<proteinExistence type="predicted"/>
<gene>
    <name evidence="2" type="ORF">EH214_02031</name>
    <name evidence="1" type="ORF">ERS852457_03980</name>
</gene>
<evidence type="ECO:0000313" key="4">
    <source>
        <dbReference type="Proteomes" id="UP000408523"/>
    </source>
</evidence>
<protein>
    <submittedName>
        <fullName evidence="1">Uncharacterized protein</fullName>
    </submittedName>
</protein>
<dbReference type="EMBL" id="CYZI01000046">
    <property type="protein sequence ID" value="CUP37561.1"/>
    <property type="molecule type" value="Genomic_DNA"/>
</dbReference>